<sequence>MKIIYENQVKALGACVDEFQEAGLFIIFGDNAPDELKDYCYSVSVNPIQGTIAAGQVLKVDDALYRITAVGSEAPHTLEGLGHCTINFSGQTTVDLPGTIYVENKPMPKLCVGTVLQIIEE</sequence>
<dbReference type="PANTHER" id="PTHR40398">
    <property type="entry name" value="PTS SYSTEM GLUCITOL/SORBITOL-SPECIFIC EIIA COMPONENT"/>
    <property type="match status" value="1"/>
</dbReference>
<protein>
    <submittedName>
        <fullName evidence="2">PTS glucitol/sorbitol transporter subunit IIA</fullName>
    </submittedName>
</protein>
<dbReference type="PANTHER" id="PTHR40398:SF1">
    <property type="entry name" value="PTS SYSTEM GLUCITOL_SORBITOL-SPECIFIC EIIA COMPONENT"/>
    <property type="match status" value="1"/>
</dbReference>
<proteinExistence type="predicted"/>
<dbReference type="EMBL" id="JAHLQI010000008">
    <property type="protein sequence ID" value="MBU5491405.1"/>
    <property type="molecule type" value="Genomic_DNA"/>
</dbReference>
<evidence type="ECO:0000313" key="2">
    <source>
        <dbReference type="EMBL" id="MBU5491405.1"/>
    </source>
</evidence>
<comment type="caution">
    <text evidence="1">Lacks conserved residue(s) required for the propagation of feature annotation.</text>
</comment>
<gene>
    <name evidence="2" type="ORF">KQI75_12420</name>
</gene>
<comment type="caution">
    <text evidence="2">The sequence shown here is derived from an EMBL/GenBank/DDBJ whole genome shotgun (WGS) entry which is preliminary data.</text>
</comment>
<accession>A0ABS6EVC6</accession>
<reference evidence="2 3" key="1">
    <citation type="submission" date="2021-06" db="EMBL/GenBank/DDBJ databases">
        <authorList>
            <person name="Sun Q."/>
            <person name="Li D."/>
        </authorList>
    </citation>
    <scope>NUCLEOTIDE SEQUENCE [LARGE SCALE GENOMIC DNA]</scope>
    <source>
        <strain evidence="2 3">MSJd-7</strain>
    </source>
</reference>
<keyword evidence="3" id="KW-1185">Reference proteome</keyword>
<dbReference type="Proteomes" id="UP000783588">
    <property type="component" value="Unassembled WGS sequence"/>
</dbReference>
<organism evidence="2 3">
    <name type="scientific">Butyricicoccus intestinisimiae</name>
    <dbReference type="NCBI Taxonomy" id="2841509"/>
    <lineage>
        <taxon>Bacteria</taxon>
        <taxon>Bacillati</taxon>
        <taxon>Bacillota</taxon>
        <taxon>Clostridia</taxon>
        <taxon>Eubacteriales</taxon>
        <taxon>Butyricicoccaceae</taxon>
        <taxon>Butyricicoccus</taxon>
    </lineage>
</organism>
<dbReference type="Pfam" id="PF03829">
    <property type="entry name" value="PTSIIA_gutA"/>
    <property type="match status" value="1"/>
</dbReference>
<evidence type="ECO:0000256" key="1">
    <source>
        <dbReference type="PROSITE-ProRule" id="PRU00420"/>
    </source>
</evidence>
<dbReference type="RefSeq" id="WP_216471120.1">
    <property type="nucleotide sequence ID" value="NZ_JAHLQI010000008.1"/>
</dbReference>
<name>A0ABS6EVC6_9FIRM</name>
<dbReference type="PROSITE" id="PS51097">
    <property type="entry name" value="PTS_EIIA_TYPE_5"/>
    <property type="match status" value="1"/>
</dbReference>
<evidence type="ECO:0000313" key="3">
    <source>
        <dbReference type="Proteomes" id="UP000783588"/>
    </source>
</evidence>
<dbReference type="InterPro" id="IPR004716">
    <property type="entry name" value="PTS_IIA_glucitol/sorbitol-sp"/>
</dbReference>